<feature type="coiled-coil region" evidence="1">
    <location>
        <begin position="230"/>
        <end position="257"/>
    </location>
</feature>
<keyword evidence="4" id="KW-1185">Reference proteome</keyword>
<geneLocation type="plasmid" evidence="3 4">
    <name>pYSPA8-1</name>
</geneLocation>
<proteinExistence type="predicted"/>
<evidence type="ECO:0000313" key="3">
    <source>
        <dbReference type="EMBL" id="BDT39501.1"/>
    </source>
</evidence>
<dbReference type="InterPro" id="IPR021944">
    <property type="entry name" value="DUF3560"/>
</dbReference>
<accession>A0AA86IZ45</accession>
<reference evidence="3 4" key="1">
    <citation type="submission" date="2022-10" db="EMBL/GenBank/DDBJ databases">
        <title>Draft genome sequence of Streptomyces sp. YSPA8.</title>
        <authorList>
            <person name="Moriuchi R."/>
            <person name="Dohra H."/>
            <person name="Yamamura H."/>
            <person name="Kodani S."/>
        </authorList>
    </citation>
    <scope>NUCLEOTIDE SEQUENCE [LARGE SCALE GENOMIC DNA]</scope>
    <source>
        <strain evidence="3 4">YSPA8</strain>
        <plasmid evidence="3 4">pYSPA8-1</plasmid>
    </source>
</reference>
<dbReference type="Pfam" id="PF12083">
    <property type="entry name" value="DUF3560"/>
    <property type="match status" value="1"/>
</dbReference>
<keyword evidence="1" id="KW-0175">Coiled coil</keyword>
<keyword evidence="3" id="KW-0614">Plasmid</keyword>
<dbReference type="EMBL" id="LC735414">
    <property type="protein sequence ID" value="BDT39501.1"/>
    <property type="molecule type" value="Genomic_DNA"/>
</dbReference>
<sequence length="339" mass="38956">MTNLLIEHTHADGTLVHGTDRGDAAGPILKRKAWGRTLRQGFRWGRELECWYLPHSRDNAAYRPNLEQLADELRAAGFTVELTIDNTERRSFAEAEADRVERAEDRADRFGGYADNATARSKGRYRAAHDIADGIPMGQPILVGHHSQRRAERDRDRLDSHMRSSIEEGRKAGYWSGRAEAAAGYEAFRKDPRRTLRRIDKLNADLRAVERWQRGESAHGYKRSLTPDTVEELRLRHEELTEEIAYWRQVIADAEAEGFKVWTKDDFQKGNFVLGRYGTWYEVLRVNAKSVTIPHIHNMEPVVTKESNRDPDWTWLLPYDAVRGRAADQAEAEARPQKA</sequence>
<evidence type="ECO:0000256" key="1">
    <source>
        <dbReference type="SAM" id="Coils"/>
    </source>
</evidence>
<name>A0AA86IZ45_9ACTN</name>
<feature type="compositionally biased region" description="Basic and acidic residues" evidence="2">
    <location>
        <begin position="149"/>
        <end position="160"/>
    </location>
</feature>
<feature type="region of interest" description="Disordered" evidence="2">
    <location>
        <begin position="136"/>
        <end position="160"/>
    </location>
</feature>
<protein>
    <submittedName>
        <fullName evidence="3">DUF3560 domain-containing protein</fullName>
    </submittedName>
</protein>
<evidence type="ECO:0000313" key="4">
    <source>
        <dbReference type="Proteomes" id="UP001291653"/>
    </source>
</evidence>
<dbReference type="AlphaFoldDB" id="A0AA86IZ45"/>
<dbReference type="Proteomes" id="UP001291653">
    <property type="component" value="Plasmid pYSPA8-1"/>
</dbReference>
<organism evidence="3 4">
    <name type="scientific">Streptomyces yaizuensis</name>
    <dbReference type="NCBI Taxonomy" id="2989713"/>
    <lineage>
        <taxon>Bacteria</taxon>
        <taxon>Bacillati</taxon>
        <taxon>Actinomycetota</taxon>
        <taxon>Actinomycetes</taxon>
        <taxon>Kitasatosporales</taxon>
        <taxon>Streptomycetaceae</taxon>
        <taxon>Streptomyces</taxon>
    </lineage>
</organism>
<gene>
    <name evidence="3" type="ORF">SYYSPA8_36915</name>
</gene>
<dbReference type="RefSeq" id="WP_323451984.1">
    <property type="nucleotide sequence ID" value="NZ_LC735414.1"/>
</dbReference>
<evidence type="ECO:0000256" key="2">
    <source>
        <dbReference type="SAM" id="MobiDB-lite"/>
    </source>
</evidence>